<evidence type="ECO:0000313" key="2">
    <source>
        <dbReference type="EMBL" id="KEH29946.1"/>
    </source>
</evidence>
<sequence>MFMFRFLSNIVSCKKRKRQTIFHSRKQKKNLAANRKQKKQKFASKTVTTLKPTKIPHNRSRHTTTPQQKNPPSATHHRSTKADPDGTTTIDAVFHRTGPFPTSIQKTESEPNQKGQQRIGFIQG</sequence>
<dbReference type="Proteomes" id="UP000002051">
    <property type="component" value="Chromosome 4"/>
</dbReference>
<dbReference type="HOGENOM" id="CLU_2007301_0_0_1"/>
<feature type="region of interest" description="Disordered" evidence="1">
    <location>
        <begin position="19"/>
        <end position="124"/>
    </location>
</feature>
<evidence type="ECO:0000256" key="1">
    <source>
        <dbReference type="SAM" id="MobiDB-lite"/>
    </source>
</evidence>
<dbReference type="EnsemblPlants" id="KEH29946">
    <property type="protein sequence ID" value="KEH29946"/>
    <property type="gene ID" value="MTR_4g057095"/>
</dbReference>
<protein>
    <submittedName>
        <fullName evidence="2 3">Uncharacterized protein</fullName>
    </submittedName>
</protein>
<reference evidence="2 4" key="2">
    <citation type="journal article" date="2014" name="BMC Genomics">
        <title>An improved genome release (version Mt4.0) for the model legume Medicago truncatula.</title>
        <authorList>
            <person name="Tang H."/>
            <person name="Krishnakumar V."/>
            <person name="Bidwell S."/>
            <person name="Rosen B."/>
            <person name="Chan A."/>
            <person name="Zhou S."/>
            <person name="Gentzbittel L."/>
            <person name="Childs K.L."/>
            <person name="Yandell M."/>
            <person name="Gundlach H."/>
            <person name="Mayer K.F."/>
            <person name="Schwartz D.C."/>
            <person name="Town C.D."/>
        </authorList>
    </citation>
    <scope>GENOME REANNOTATION</scope>
    <source>
        <strain evidence="2">A17</strain>
        <strain evidence="3 4">cv. Jemalong A17</strain>
    </source>
</reference>
<organism evidence="2 4">
    <name type="scientific">Medicago truncatula</name>
    <name type="common">Barrel medic</name>
    <name type="synonym">Medicago tribuloides</name>
    <dbReference type="NCBI Taxonomy" id="3880"/>
    <lineage>
        <taxon>Eukaryota</taxon>
        <taxon>Viridiplantae</taxon>
        <taxon>Streptophyta</taxon>
        <taxon>Embryophyta</taxon>
        <taxon>Tracheophyta</taxon>
        <taxon>Spermatophyta</taxon>
        <taxon>Magnoliopsida</taxon>
        <taxon>eudicotyledons</taxon>
        <taxon>Gunneridae</taxon>
        <taxon>Pentapetalae</taxon>
        <taxon>rosids</taxon>
        <taxon>fabids</taxon>
        <taxon>Fabales</taxon>
        <taxon>Fabaceae</taxon>
        <taxon>Papilionoideae</taxon>
        <taxon>50 kb inversion clade</taxon>
        <taxon>NPAAA clade</taxon>
        <taxon>Hologalegina</taxon>
        <taxon>IRL clade</taxon>
        <taxon>Trifolieae</taxon>
        <taxon>Medicago</taxon>
    </lineage>
</organism>
<dbReference type="EMBL" id="CM001220">
    <property type="protein sequence ID" value="KEH29946.1"/>
    <property type="molecule type" value="Genomic_DNA"/>
</dbReference>
<gene>
    <name evidence="2" type="ordered locus">MTR_4g057095</name>
</gene>
<feature type="compositionally biased region" description="Polar residues" evidence="1">
    <location>
        <begin position="100"/>
        <end position="116"/>
    </location>
</feature>
<reference evidence="3" key="3">
    <citation type="submission" date="2015-04" db="UniProtKB">
        <authorList>
            <consortium name="EnsemblPlants"/>
        </authorList>
    </citation>
    <scope>IDENTIFICATION</scope>
    <source>
        <strain evidence="3">cv. Jemalong A17</strain>
    </source>
</reference>
<feature type="compositionally biased region" description="Polar residues" evidence="1">
    <location>
        <begin position="63"/>
        <end position="73"/>
    </location>
</feature>
<feature type="compositionally biased region" description="Basic residues" evidence="1">
    <location>
        <begin position="19"/>
        <end position="42"/>
    </location>
</feature>
<accession>A0A072UKM5</accession>
<evidence type="ECO:0000313" key="4">
    <source>
        <dbReference type="Proteomes" id="UP000002051"/>
    </source>
</evidence>
<dbReference type="AlphaFoldDB" id="A0A072UKM5"/>
<evidence type="ECO:0000313" key="3">
    <source>
        <dbReference type="EnsemblPlants" id="KEH29946"/>
    </source>
</evidence>
<proteinExistence type="predicted"/>
<name>A0A072UKM5_MEDTR</name>
<keyword evidence="4" id="KW-1185">Reference proteome</keyword>
<reference evidence="2 4" key="1">
    <citation type="journal article" date="2011" name="Nature">
        <title>The Medicago genome provides insight into the evolution of rhizobial symbioses.</title>
        <authorList>
            <person name="Young N.D."/>
            <person name="Debelle F."/>
            <person name="Oldroyd G.E."/>
            <person name="Geurts R."/>
            <person name="Cannon S.B."/>
            <person name="Udvardi M.K."/>
            <person name="Benedito V.A."/>
            <person name="Mayer K.F."/>
            <person name="Gouzy J."/>
            <person name="Schoof H."/>
            <person name="Van de Peer Y."/>
            <person name="Proost S."/>
            <person name="Cook D.R."/>
            <person name="Meyers B.C."/>
            <person name="Spannagl M."/>
            <person name="Cheung F."/>
            <person name="De Mita S."/>
            <person name="Krishnakumar V."/>
            <person name="Gundlach H."/>
            <person name="Zhou S."/>
            <person name="Mudge J."/>
            <person name="Bharti A.K."/>
            <person name="Murray J.D."/>
            <person name="Naoumkina M.A."/>
            <person name="Rosen B."/>
            <person name="Silverstein K.A."/>
            <person name="Tang H."/>
            <person name="Rombauts S."/>
            <person name="Zhao P.X."/>
            <person name="Zhou P."/>
            <person name="Barbe V."/>
            <person name="Bardou P."/>
            <person name="Bechner M."/>
            <person name="Bellec A."/>
            <person name="Berger A."/>
            <person name="Berges H."/>
            <person name="Bidwell S."/>
            <person name="Bisseling T."/>
            <person name="Choisne N."/>
            <person name="Couloux A."/>
            <person name="Denny R."/>
            <person name="Deshpande S."/>
            <person name="Dai X."/>
            <person name="Doyle J.J."/>
            <person name="Dudez A.M."/>
            <person name="Farmer A.D."/>
            <person name="Fouteau S."/>
            <person name="Franken C."/>
            <person name="Gibelin C."/>
            <person name="Gish J."/>
            <person name="Goldstein S."/>
            <person name="Gonzalez A.J."/>
            <person name="Green P.J."/>
            <person name="Hallab A."/>
            <person name="Hartog M."/>
            <person name="Hua A."/>
            <person name="Humphray S.J."/>
            <person name="Jeong D.H."/>
            <person name="Jing Y."/>
            <person name="Jocker A."/>
            <person name="Kenton S.M."/>
            <person name="Kim D.J."/>
            <person name="Klee K."/>
            <person name="Lai H."/>
            <person name="Lang C."/>
            <person name="Lin S."/>
            <person name="Macmil S.L."/>
            <person name="Magdelenat G."/>
            <person name="Matthews L."/>
            <person name="McCorrison J."/>
            <person name="Monaghan E.L."/>
            <person name="Mun J.H."/>
            <person name="Najar F.Z."/>
            <person name="Nicholson C."/>
            <person name="Noirot C."/>
            <person name="O'Bleness M."/>
            <person name="Paule C.R."/>
            <person name="Poulain J."/>
            <person name="Prion F."/>
            <person name="Qin B."/>
            <person name="Qu C."/>
            <person name="Retzel E.F."/>
            <person name="Riddle C."/>
            <person name="Sallet E."/>
            <person name="Samain S."/>
            <person name="Samson N."/>
            <person name="Sanders I."/>
            <person name="Saurat O."/>
            <person name="Scarpelli C."/>
            <person name="Schiex T."/>
            <person name="Segurens B."/>
            <person name="Severin A.J."/>
            <person name="Sherrier D.J."/>
            <person name="Shi R."/>
            <person name="Sims S."/>
            <person name="Singer S.R."/>
            <person name="Sinharoy S."/>
            <person name="Sterck L."/>
            <person name="Viollet A."/>
            <person name="Wang B.B."/>
            <person name="Wang K."/>
            <person name="Wang M."/>
            <person name="Wang X."/>
            <person name="Warfsmann J."/>
            <person name="Weissenbach J."/>
            <person name="White D.D."/>
            <person name="White J.D."/>
            <person name="Wiley G.B."/>
            <person name="Wincker P."/>
            <person name="Xing Y."/>
            <person name="Yang L."/>
            <person name="Yao Z."/>
            <person name="Ying F."/>
            <person name="Zhai J."/>
            <person name="Zhou L."/>
            <person name="Zuber A."/>
            <person name="Denarie J."/>
            <person name="Dixon R.A."/>
            <person name="May G.D."/>
            <person name="Schwartz D.C."/>
            <person name="Rogers J."/>
            <person name="Quetier F."/>
            <person name="Town C.D."/>
            <person name="Roe B.A."/>
        </authorList>
    </citation>
    <scope>NUCLEOTIDE SEQUENCE [LARGE SCALE GENOMIC DNA]</scope>
    <source>
        <strain evidence="2">A17</strain>
        <strain evidence="3 4">cv. Jemalong A17</strain>
    </source>
</reference>